<dbReference type="Proteomes" id="UP000321328">
    <property type="component" value="Unassembled WGS sequence"/>
</dbReference>
<dbReference type="SUPFAM" id="SSF56784">
    <property type="entry name" value="HAD-like"/>
    <property type="match status" value="1"/>
</dbReference>
<dbReference type="EMBL" id="BJVI01000012">
    <property type="protein sequence ID" value="GEL17803.1"/>
    <property type="molecule type" value="Genomic_DNA"/>
</dbReference>
<organism evidence="2 3">
    <name type="scientific">Pseudonocardia asaccharolytica DSM 44247 = NBRC 16224</name>
    <dbReference type="NCBI Taxonomy" id="1123024"/>
    <lineage>
        <taxon>Bacteria</taxon>
        <taxon>Bacillati</taxon>
        <taxon>Actinomycetota</taxon>
        <taxon>Actinomycetes</taxon>
        <taxon>Pseudonocardiales</taxon>
        <taxon>Pseudonocardiaceae</taxon>
        <taxon>Pseudonocardia</taxon>
    </lineage>
</organism>
<dbReference type="InterPro" id="IPR056782">
    <property type="entry name" value="HAD_PNKP"/>
</dbReference>
<dbReference type="Pfam" id="PF25109">
    <property type="entry name" value="HAD_PNKP"/>
    <property type="match status" value="1"/>
</dbReference>
<evidence type="ECO:0000313" key="3">
    <source>
        <dbReference type="Proteomes" id="UP000321328"/>
    </source>
</evidence>
<name>A0A511CZV5_9PSEU</name>
<dbReference type="STRING" id="1123024.GCA_000423625_00106"/>
<comment type="caution">
    <text evidence="2">The sequence shown here is derived from an EMBL/GenBank/DDBJ whole genome shotgun (WGS) entry which is preliminary data.</text>
</comment>
<proteinExistence type="predicted"/>
<dbReference type="AlphaFoldDB" id="A0A511CZV5"/>
<feature type="domain" description="Polynucleotide kinase PNKP phosphatase" evidence="1">
    <location>
        <begin position="27"/>
        <end position="151"/>
    </location>
</feature>
<gene>
    <name evidence="2" type="ORF">PA7_16400</name>
</gene>
<dbReference type="InterPro" id="IPR036412">
    <property type="entry name" value="HAD-like_sf"/>
</dbReference>
<accession>A0A511CZV5</accession>
<evidence type="ECO:0000313" key="2">
    <source>
        <dbReference type="EMBL" id="GEL17803.1"/>
    </source>
</evidence>
<evidence type="ECO:0000259" key="1">
    <source>
        <dbReference type="Pfam" id="PF25109"/>
    </source>
</evidence>
<reference evidence="2 3" key="1">
    <citation type="submission" date="2019-07" db="EMBL/GenBank/DDBJ databases">
        <title>Whole genome shotgun sequence of Pseudonocardia asaccharolytica NBRC 16224.</title>
        <authorList>
            <person name="Hosoyama A."/>
            <person name="Uohara A."/>
            <person name="Ohji S."/>
            <person name="Ichikawa N."/>
        </authorList>
    </citation>
    <scope>NUCLEOTIDE SEQUENCE [LARGE SCALE GENOMIC DNA]</scope>
    <source>
        <strain evidence="2 3">NBRC 16224</strain>
    </source>
</reference>
<protein>
    <recommendedName>
        <fullName evidence="1">Polynucleotide kinase PNKP phosphatase domain-containing protein</fullName>
    </recommendedName>
</protein>
<keyword evidence="3" id="KW-1185">Reference proteome</keyword>
<dbReference type="RefSeq" id="WP_245585483.1">
    <property type="nucleotide sequence ID" value="NZ_AUII01000001.1"/>
</dbReference>
<dbReference type="InterPro" id="IPR023214">
    <property type="entry name" value="HAD_sf"/>
</dbReference>
<sequence>MAVDQMPDQPRDGSGAAAARDGARALAVFDIDGVLADVTHRLHFLDARPQRWERFFAAADRDPLLEEGAKRLRVALTAHDVVYLTGRPERNRRLTERWLARHGLPTEPLYMRPDDDHRPARIVKREVLRGLAGSRTVASVIDDDPAVVAVLEAEGWPVELATWLPHSSTLRDAQERAGRT</sequence>
<dbReference type="Gene3D" id="3.40.50.1000">
    <property type="entry name" value="HAD superfamily/HAD-like"/>
    <property type="match status" value="1"/>
</dbReference>